<accession>A0A1E3QKZ4</accession>
<keyword evidence="3" id="KW-1185">Reference proteome</keyword>
<dbReference type="RefSeq" id="XP_018983694.1">
    <property type="nucleotide sequence ID" value="XM_019132776.1"/>
</dbReference>
<dbReference type="CDD" id="cd02859">
    <property type="entry name" value="E_set_AMPKbeta_like_N"/>
    <property type="match status" value="1"/>
</dbReference>
<evidence type="ECO:0000313" key="2">
    <source>
        <dbReference type="EMBL" id="ODQ78366.1"/>
    </source>
</evidence>
<proteinExistence type="predicted"/>
<dbReference type="AlphaFoldDB" id="A0A1E3QKZ4"/>
<reference evidence="3" key="1">
    <citation type="submission" date="2016-05" db="EMBL/GenBank/DDBJ databases">
        <title>Comparative genomics of biotechnologically important yeasts.</title>
        <authorList>
            <consortium name="DOE Joint Genome Institute"/>
            <person name="Riley R."/>
            <person name="Haridas S."/>
            <person name="Wolfe K.H."/>
            <person name="Lopes M.R."/>
            <person name="Hittinger C.T."/>
            <person name="Goker M."/>
            <person name="Salamov A."/>
            <person name="Wisecaver J."/>
            <person name="Long T.M."/>
            <person name="Aerts A.L."/>
            <person name="Barry K."/>
            <person name="Choi C."/>
            <person name="Clum A."/>
            <person name="Coughlan A.Y."/>
            <person name="Deshpande S."/>
            <person name="Douglass A.P."/>
            <person name="Hanson S.J."/>
            <person name="Klenk H.-P."/>
            <person name="Labutti K."/>
            <person name="Lapidus A."/>
            <person name="Lindquist E."/>
            <person name="Lipzen A."/>
            <person name="Meier-Kolthoff J.P."/>
            <person name="Ohm R.A."/>
            <person name="Otillar R.P."/>
            <person name="Pangilinan J."/>
            <person name="Peng Y."/>
            <person name="Rokas A."/>
            <person name="Rosa C.A."/>
            <person name="Scheuner C."/>
            <person name="Sibirny A.A."/>
            <person name="Slot J.C."/>
            <person name="Stielow J.B."/>
            <person name="Sun H."/>
            <person name="Kurtzman C.P."/>
            <person name="Blackwell M."/>
            <person name="Grigoriev I.V."/>
            <person name="Jeffries T.W."/>
        </authorList>
    </citation>
    <scope>NUCLEOTIDE SEQUENCE [LARGE SCALE GENOMIC DNA]</scope>
    <source>
        <strain evidence="3">NRRL Y-12698</strain>
    </source>
</reference>
<sequence length="282" mass="31163">MGALPLNWSCLAKKLFSRYVNQYPGRLNSGEIIDTFTIKFIVDDVWVTHPDEEIEYDEKGIPNNVIIPEVYPQSPLETALDLDLLLEVGIPDLSLEGFSLGPQELAGDDKTEEQIPEIHRTKTVNTTVSVSQMANSEIDLANAEESFSNCGSSVEVFNSESTSQFESESETHESAFSLVSCPNITISCRSEPQGLVEDYVDLPQRFRVEHLYPDSLEQSIQMTLQDGEHGSVSTRRTSRDDLAIGNGSAGGDNVSASSTTKSRSFKKRASLTLMHKVKTFFA</sequence>
<dbReference type="Proteomes" id="UP000094336">
    <property type="component" value="Unassembled WGS sequence"/>
</dbReference>
<dbReference type="GeneID" id="30150629"/>
<evidence type="ECO:0000256" key="1">
    <source>
        <dbReference type="SAM" id="MobiDB-lite"/>
    </source>
</evidence>
<organism evidence="2 3">
    <name type="scientific">Babjeviella inositovora NRRL Y-12698</name>
    <dbReference type="NCBI Taxonomy" id="984486"/>
    <lineage>
        <taxon>Eukaryota</taxon>
        <taxon>Fungi</taxon>
        <taxon>Dikarya</taxon>
        <taxon>Ascomycota</taxon>
        <taxon>Saccharomycotina</taxon>
        <taxon>Pichiomycetes</taxon>
        <taxon>Serinales incertae sedis</taxon>
        <taxon>Babjeviella</taxon>
    </lineage>
</organism>
<feature type="region of interest" description="Disordered" evidence="1">
    <location>
        <begin position="224"/>
        <end position="261"/>
    </location>
</feature>
<dbReference type="EMBL" id="KV454435">
    <property type="protein sequence ID" value="ODQ78366.1"/>
    <property type="molecule type" value="Genomic_DNA"/>
</dbReference>
<evidence type="ECO:0000313" key="3">
    <source>
        <dbReference type="Proteomes" id="UP000094336"/>
    </source>
</evidence>
<gene>
    <name evidence="2" type="ORF">BABINDRAFT_83079</name>
</gene>
<protein>
    <submittedName>
        <fullName evidence="2">Uncharacterized protein</fullName>
    </submittedName>
</protein>
<name>A0A1E3QKZ4_9ASCO</name>